<evidence type="ECO:0000256" key="2">
    <source>
        <dbReference type="SAM" id="MobiDB-lite"/>
    </source>
</evidence>
<keyword evidence="1" id="KW-0175">Coiled coil</keyword>
<reference evidence="5" key="1">
    <citation type="submission" date="2020-01" db="EMBL/GenBank/DDBJ databases">
        <title>Insect and environment-associated Actinomycetes.</title>
        <authorList>
            <person name="Currrie C."/>
            <person name="Chevrette M."/>
            <person name="Carlson C."/>
            <person name="Stubbendieck R."/>
            <person name="Wendt-Pienkowski E."/>
        </authorList>
    </citation>
    <scope>NUCLEOTIDE SEQUENCE</scope>
    <source>
        <strain evidence="5">SID14436</strain>
    </source>
</reference>
<feature type="region of interest" description="Disordered" evidence="2">
    <location>
        <begin position="397"/>
        <end position="444"/>
    </location>
</feature>
<dbReference type="RefSeq" id="WP_164332794.1">
    <property type="nucleotide sequence ID" value="NZ_JAAGMD010000807.1"/>
</dbReference>
<feature type="coiled-coil region" evidence="1">
    <location>
        <begin position="187"/>
        <end position="249"/>
    </location>
</feature>
<dbReference type="PROSITE" id="PS51996">
    <property type="entry name" value="TR_MART"/>
    <property type="match status" value="1"/>
</dbReference>
<dbReference type="InterPro" id="IPR003540">
    <property type="entry name" value="ADP-ribosyltransferase"/>
</dbReference>
<dbReference type="SUPFAM" id="SSF56399">
    <property type="entry name" value="ADP-ribosylation"/>
    <property type="match status" value="1"/>
</dbReference>
<evidence type="ECO:0000259" key="4">
    <source>
        <dbReference type="Pfam" id="PF21725"/>
    </source>
</evidence>
<evidence type="ECO:0000259" key="3">
    <source>
        <dbReference type="Pfam" id="PF03496"/>
    </source>
</evidence>
<comment type="caution">
    <text evidence="5">The sequence shown here is derived from an EMBL/GenBank/DDBJ whole genome shotgun (WGS) entry which is preliminary data.</text>
</comment>
<feature type="domain" description="ADP ribosyltransferase" evidence="3">
    <location>
        <begin position="486"/>
        <end position="657"/>
    </location>
</feature>
<dbReference type="Pfam" id="PF21725">
    <property type="entry name" value="T7SS_signal"/>
    <property type="match status" value="1"/>
</dbReference>
<sequence length="669" mass="71793">MGVLDDLEDGLGKVRDGLNTGLTVIEHGVDAGKKVLGEGVDWGTDRLGEGLDKVGLEGAADAVEDWGDEVASDLGATPGEKQLGQTDEADELIHGKPERIQSSVQHLRDFSVAFDKVGSGMRKVDSSRWRGEGGDTFREKFGVHPSKWLRAADACETAAGALESYALTVTWAQRQAQEAVQLYKEGRRASERAAEDHNKQVDAYNAKIRAGQDPGAAPAPFRDPGKEKVQRAREKLAEARKQRNTAASDAERSIRKALAHAPAEPPPLERLGNNLLDGFMAGNLEATHLAGGVIKGTAGLVSFVRGVNPLDPYNLTHPAEYLQNVSMTLSGLVSAVAQPERTLNNVVEGFKKDPSEFIGRLVPELLGTKGAGLARSGLRVAVKEGLETGARSGLRDGVEAGARADSPLGGRGTHTDSVDAGAARDFADETYDGPGRADASGGGYTYRPDVADDVWDGLAPDARHQVAAGELERGARSFADPDDAIAYGRDNWNRYVDDLPPEARQALRDYTGEPPYPGAPGYATYREMNGYLRGDTDLGTPEVMNNIREVDRALAGNPLREDVMVVRGSGTAHLDFDRPESLVGRTITDPGYTSSSLGNHPVPSFEGKDAILRLRVPEGTPAAWVEKVSDFGVTERELLLGRGTSYRVTRSFVDDKGQLQIYGEVLPRD</sequence>
<dbReference type="Pfam" id="PF03496">
    <property type="entry name" value="ADPrib_exo_Tox"/>
    <property type="match status" value="1"/>
</dbReference>
<evidence type="ECO:0000313" key="5">
    <source>
        <dbReference type="EMBL" id="NEA90049.1"/>
    </source>
</evidence>
<dbReference type="AlphaFoldDB" id="A0A6G3R2S4"/>
<organism evidence="5">
    <name type="scientific">Streptomyces sp. SID14436</name>
    <dbReference type="NCBI Taxonomy" id="2706070"/>
    <lineage>
        <taxon>Bacteria</taxon>
        <taxon>Bacillati</taxon>
        <taxon>Actinomycetota</taxon>
        <taxon>Actinomycetes</taxon>
        <taxon>Kitasatosporales</taxon>
        <taxon>Streptomycetaceae</taxon>
        <taxon>Streptomyces</taxon>
    </lineage>
</organism>
<dbReference type="EMBL" id="JAAGMD010000807">
    <property type="protein sequence ID" value="NEA90049.1"/>
    <property type="molecule type" value="Genomic_DNA"/>
</dbReference>
<protein>
    <submittedName>
        <fullName evidence="5">Uncharacterized protein</fullName>
    </submittedName>
</protein>
<feature type="domain" description="Putative T7SS secretion signal" evidence="4">
    <location>
        <begin position="26"/>
        <end position="265"/>
    </location>
</feature>
<gene>
    <name evidence="5" type="ORF">G3I53_29435</name>
</gene>
<dbReference type="InterPro" id="IPR049082">
    <property type="entry name" value="T7SS_signal"/>
</dbReference>
<evidence type="ECO:0000256" key="1">
    <source>
        <dbReference type="SAM" id="Coils"/>
    </source>
</evidence>
<proteinExistence type="predicted"/>
<name>A0A6G3R2S4_9ACTN</name>
<dbReference type="GO" id="GO:0005576">
    <property type="term" value="C:extracellular region"/>
    <property type="evidence" value="ECO:0007669"/>
    <property type="project" value="InterPro"/>
</dbReference>
<accession>A0A6G3R2S4</accession>
<dbReference type="Gene3D" id="3.90.176.10">
    <property type="entry name" value="Toxin ADP-ribosyltransferase, Chain A, domain 1"/>
    <property type="match status" value="1"/>
</dbReference>